<reference evidence="5 6" key="1">
    <citation type="submission" date="2024-01" db="EMBL/GenBank/DDBJ databases">
        <title>The genomes of 5 underutilized Papilionoideae crops provide insights into root nodulation and disease resistanc.</title>
        <authorList>
            <person name="Jiang F."/>
        </authorList>
    </citation>
    <scope>NUCLEOTIDE SEQUENCE [LARGE SCALE GENOMIC DNA]</scope>
    <source>
        <strain evidence="5">LVBAO_FW01</strain>
        <tissue evidence="5">Leaves</tissue>
    </source>
</reference>
<dbReference type="InterPro" id="IPR044861">
    <property type="entry name" value="IPNS-like_FE2OG_OXY"/>
</dbReference>
<dbReference type="AlphaFoldDB" id="A0AAN9MF10"/>
<evidence type="ECO:0000313" key="6">
    <source>
        <dbReference type="Proteomes" id="UP001367508"/>
    </source>
</evidence>
<dbReference type="InterPro" id="IPR026992">
    <property type="entry name" value="DIOX_N"/>
</dbReference>
<keyword evidence="6" id="KW-1185">Reference proteome</keyword>
<dbReference type="EMBL" id="JAYMYQ010000002">
    <property type="protein sequence ID" value="KAK7350773.1"/>
    <property type="molecule type" value="Genomic_DNA"/>
</dbReference>
<evidence type="ECO:0000256" key="3">
    <source>
        <dbReference type="RuleBase" id="RU003682"/>
    </source>
</evidence>
<evidence type="ECO:0000256" key="2">
    <source>
        <dbReference type="ARBA" id="ARBA00023004"/>
    </source>
</evidence>
<keyword evidence="1 3" id="KW-0479">Metal-binding</keyword>
<proteinExistence type="inferred from homology"/>
<sequence>MEVERVQNIDTLSMNSNTIPETEQHAITTFHGHAPHIPTIDLCDPDQQNLVNLIAQASQEWGIFQVVNHGIPTQFIHNLQSVGKELFQLPQEEKEKETNEEYMKEIGKVVDKVLMCLSLGLGLEEHVLKEGLGGEEVEYTMKISYYPKCPRPEFALGLTPHTDLCALTLLVPNQLPCLQVLKDHSWIDAHYIPNALIVHIGDQIQILSNGKYKSVVHRTTVDKEGTRMPLPVFSKPPAEWVVGPLPQLITQENPPKYKAKKFKDYAYCKLNKLHQ</sequence>
<comment type="caution">
    <text evidence="5">The sequence shown here is derived from an EMBL/GenBank/DDBJ whole genome shotgun (WGS) entry which is preliminary data.</text>
</comment>
<dbReference type="GO" id="GO:0046872">
    <property type="term" value="F:metal ion binding"/>
    <property type="evidence" value="ECO:0007669"/>
    <property type="project" value="UniProtKB-KW"/>
</dbReference>
<evidence type="ECO:0000259" key="4">
    <source>
        <dbReference type="PROSITE" id="PS51471"/>
    </source>
</evidence>
<comment type="similarity">
    <text evidence="3">Belongs to the iron/ascorbate-dependent oxidoreductase family.</text>
</comment>
<dbReference type="InterPro" id="IPR005123">
    <property type="entry name" value="Oxoglu/Fe-dep_dioxygenase_dom"/>
</dbReference>
<dbReference type="Pfam" id="PF03171">
    <property type="entry name" value="2OG-FeII_Oxy"/>
    <property type="match status" value="1"/>
</dbReference>
<dbReference type="SUPFAM" id="SSF51197">
    <property type="entry name" value="Clavaminate synthase-like"/>
    <property type="match status" value="1"/>
</dbReference>
<accession>A0AAN9MF10</accession>
<dbReference type="PROSITE" id="PS51471">
    <property type="entry name" value="FE2OG_OXY"/>
    <property type="match status" value="1"/>
</dbReference>
<gene>
    <name evidence="5" type="ORF">VNO77_09713</name>
</gene>
<keyword evidence="2 3" id="KW-0408">Iron</keyword>
<dbReference type="InterPro" id="IPR027443">
    <property type="entry name" value="IPNS-like_sf"/>
</dbReference>
<dbReference type="InterPro" id="IPR050231">
    <property type="entry name" value="Iron_ascorbate_oxido_reductase"/>
</dbReference>
<protein>
    <recommendedName>
        <fullName evidence="4">Fe2OG dioxygenase domain-containing protein</fullName>
    </recommendedName>
</protein>
<dbReference type="GO" id="GO:0016491">
    <property type="term" value="F:oxidoreductase activity"/>
    <property type="evidence" value="ECO:0007669"/>
    <property type="project" value="UniProtKB-KW"/>
</dbReference>
<organism evidence="5 6">
    <name type="scientific">Canavalia gladiata</name>
    <name type="common">Sword bean</name>
    <name type="synonym">Dolichos gladiatus</name>
    <dbReference type="NCBI Taxonomy" id="3824"/>
    <lineage>
        <taxon>Eukaryota</taxon>
        <taxon>Viridiplantae</taxon>
        <taxon>Streptophyta</taxon>
        <taxon>Embryophyta</taxon>
        <taxon>Tracheophyta</taxon>
        <taxon>Spermatophyta</taxon>
        <taxon>Magnoliopsida</taxon>
        <taxon>eudicotyledons</taxon>
        <taxon>Gunneridae</taxon>
        <taxon>Pentapetalae</taxon>
        <taxon>rosids</taxon>
        <taxon>fabids</taxon>
        <taxon>Fabales</taxon>
        <taxon>Fabaceae</taxon>
        <taxon>Papilionoideae</taxon>
        <taxon>50 kb inversion clade</taxon>
        <taxon>NPAAA clade</taxon>
        <taxon>indigoferoid/millettioid clade</taxon>
        <taxon>Phaseoleae</taxon>
        <taxon>Canavalia</taxon>
    </lineage>
</organism>
<dbReference type="Proteomes" id="UP001367508">
    <property type="component" value="Unassembled WGS sequence"/>
</dbReference>
<evidence type="ECO:0000256" key="1">
    <source>
        <dbReference type="ARBA" id="ARBA00022723"/>
    </source>
</evidence>
<evidence type="ECO:0000313" key="5">
    <source>
        <dbReference type="EMBL" id="KAK7350773.1"/>
    </source>
</evidence>
<dbReference type="Gene3D" id="2.60.120.330">
    <property type="entry name" value="B-lactam Antibiotic, Isopenicillin N Synthase, Chain"/>
    <property type="match status" value="2"/>
</dbReference>
<dbReference type="Pfam" id="PF14226">
    <property type="entry name" value="DIOX_N"/>
    <property type="match status" value="1"/>
</dbReference>
<dbReference type="PANTHER" id="PTHR47990">
    <property type="entry name" value="2-OXOGLUTARATE (2OG) AND FE(II)-DEPENDENT OXYGENASE SUPERFAMILY PROTEIN-RELATED"/>
    <property type="match status" value="1"/>
</dbReference>
<feature type="domain" description="Fe2OG dioxygenase" evidence="4">
    <location>
        <begin position="136"/>
        <end position="236"/>
    </location>
</feature>
<keyword evidence="3" id="KW-0560">Oxidoreductase</keyword>
<name>A0AAN9MF10_CANGL</name>